<dbReference type="AlphaFoldDB" id="A0A1X7VRB0"/>
<feature type="transmembrane region" description="Helical" evidence="2">
    <location>
        <begin position="239"/>
        <end position="264"/>
    </location>
</feature>
<protein>
    <submittedName>
        <fullName evidence="3">Uncharacterized protein</fullName>
    </submittedName>
</protein>
<evidence type="ECO:0000313" key="3">
    <source>
        <dbReference type="EnsemblMetazoa" id="Aqu2.1.42612_001"/>
    </source>
</evidence>
<feature type="transmembrane region" description="Helical" evidence="2">
    <location>
        <begin position="824"/>
        <end position="849"/>
    </location>
</feature>
<feature type="transmembrane region" description="Helical" evidence="2">
    <location>
        <begin position="570"/>
        <end position="594"/>
    </location>
</feature>
<proteinExistence type="predicted"/>
<feature type="compositionally biased region" description="Basic and acidic residues" evidence="1">
    <location>
        <begin position="477"/>
        <end position="487"/>
    </location>
</feature>
<sequence length="1188" mass="131498">MVGDDILLEEFQPSSLVNNPTYGKTFLAGYSDGCSSSDSSDYLSISVNPHYQSVTEMMGKDHELDGVPIPVKKAGVTASVSFVDPPLQSEVHSPSLAILSSSAPQPVTNPQQLSLRDKEVEEESSLPVRTDSTNSTNTAEEMISNPQYSYATQHTRRAVWITSDYVNSPHFIRERPTHNYLPNPIQRIDEEAEESVMQQQTEGGSSTINSQTSATRLIYHKRLRDADSSYRISKAKFELLLVMFAVLAILISITTISLSLLIIFKGEMRTQSSNDVSTLTITQSPPTTTTAFSVNPLDSCQCTVNQTDDLKLSNSYLSQLLSIKNMINLLKEEKNMSTSDVLKQLKSYMYQVKIINESLQSLIPESNKPRVPTLNGLNLTSSITINHGDCVDELWECTPHNTLALAATNGLDFGVCTTVYSPYANDTHVVVGASFLTMESPATQTQYQSLTSRPAQSEYDTVSKEQSMPPVSRQHSVQREDTPHTEYDVINGTPDLEYDTIPQPFPLSQTVTTNNALYGTRGSINSMKHPTLKTGDRSYQLSPVPESLFSLQNDDESCCSKCSSDAVLCVFSLLTILLSCITISLVLLIGFNVIQLQSSLSSSAVLPLPTVSVSPSQGRQTGPPLISTTSTMSLPSPTQMPTSSCNCPSPEYATEFTAIMESISFISGEINKMVQNKNMSTSDVLKQLNDYMYQIKIINESLQPLIPESNKPRMPTLTGLNLTSSITINHHDCTNSFVTCSLSMFDFDIEFCQLPPIPYANTVELETEYYDAFDTNKICTKRNTSYLPVDLKTTTTTVSPSAHIKRTKKRIRSYFNEELTNWEYILAALATLTVLITVTAISLALIIIFKEEMGTQSPNDVSTLTITQSPPTTTAFSVNPLDSCQCTVSQTDDLKLSNSYLSQLLSIKNMVNLLKGEKNMSTSDVLKQLKSYMYQVEIINESLQSLIPESNKPRVPTLTGLNLTSSITINHGDCVDELWKCTQVDELNLRSDDTVDIGICATVYSPYANDTHIVVGASCNILPVLPKRMFSVLAIKRTADSRYVSELQLLKKSTIACGCYNENVQQAYCHAYLKKCSYQQNAIRESISFISEEINKLMQDKNMSTSDVLKQLNDYMYQIKIINESLQSLIPESNKPRVPTLTGLNLTSSITINHGDCVVSNTTCNTFINPFLDLIQACQLPILHYANE</sequence>
<name>A0A1X7VRB0_AMPQE</name>
<organism evidence="3">
    <name type="scientific">Amphimedon queenslandica</name>
    <name type="common">Sponge</name>
    <dbReference type="NCBI Taxonomy" id="400682"/>
    <lineage>
        <taxon>Eukaryota</taxon>
        <taxon>Metazoa</taxon>
        <taxon>Porifera</taxon>
        <taxon>Demospongiae</taxon>
        <taxon>Heteroscleromorpha</taxon>
        <taxon>Haplosclerida</taxon>
        <taxon>Niphatidae</taxon>
        <taxon>Amphimedon</taxon>
    </lineage>
</organism>
<feature type="region of interest" description="Disordered" evidence="1">
    <location>
        <begin position="98"/>
        <end position="138"/>
    </location>
</feature>
<feature type="region of interest" description="Disordered" evidence="1">
    <location>
        <begin position="445"/>
        <end position="491"/>
    </location>
</feature>
<evidence type="ECO:0000256" key="2">
    <source>
        <dbReference type="SAM" id="Phobius"/>
    </source>
</evidence>
<evidence type="ECO:0000256" key="1">
    <source>
        <dbReference type="SAM" id="MobiDB-lite"/>
    </source>
</evidence>
<feature type="compositionally biased region" description="Polar residues" evidence="1">
    <location>
        <begin position="445"/>
        <end position="466"/>
    </location>
</feature>
<keyword evidence="2" id="KW-1133">Transmembrane helix</keyword>
<reference evidence="3" key="1">
    <citation type="submission" date="2017-05" db="UniProtKB">
        <authorList>
            <consortium name="EnsemblMetazoa"/>
        </authorList>
    </citation>
    <scope>IDENTIFICATION</scope>
</reference>
<keyword evidence="2" id="KW-0472">Membrane</keyword>
<dbReference type="InParanoid" id="A0A1X7VRB0"/>
<keyword evidence="2" id="KW-0812">Transmembrane</keyword>
<dbReference type="EnsemblMetazoa" id="Aqu2.1.42612_001">
    <property type="protein sequence ID" value="Aqu2.1.42612_001"/>
    <property type="gene ID" value="Aqu2.1.42612"/>
</dbReference>
<accession>A0A1X7VRB0</accession>
<feature type="compositionally biased region" description="Polar residues" evidence="1">
    <location>
        <begin position="105"/>
        <end position="114"/>
    </location>
</feature>